<dbReference type="GO" id="GO:0000976">
    <property type="term" value="F:transcription cis-regulatory region binding"/>
    <property type="evidence" value="ECO:0007669"/>
    <property type="project" value="TreeGrafter"/>
</dbReference>
<dbReference type="PANTHER" id="PTHR30055">
    <property type="entry name" value="HTH-TYPE TRANSCRIPTIONAL REGULATOR RUTR"/>
    <property type="match status" value="1"/>
</dbReference>
<comment type="caution">
    <text evidence="6">The sequence shown here is derived from an EMBL/GenBank/DDBJ whole genome shotgun (WGS) entry which is preliminary data.</text>
</comment>
<evidence type="ECO:0000259" key="5">
    <source>
        <dbReference type="PROSITE" id="PS50977"/>
    </source>
</evidence>
<evidence type="ECO:0000313" key="7">
    <source>
        <dbReference type="Proteomes" id="UP000586918"/>
    </source>
</evidence>
<dbReference type="GO" id="GO:0003700">
    <property type="term" value="F:DNA-binding transcription factor activity"/>
    <property type="evidence" value="ECO:0007669"/>
    <property type="project" value="TreeGrafter"/>
</dbReference>
<dbReference type="PANTHER" id="PTHR30055:SF234">
    <property type="entry name" value="HTH-TYPE TRANSCRIPTIONAL REGULATOR BETI"/>
    <property type="match status" value="1"/>
</dbReference>
<evidence type="ECO:0000256" key="1">
    <source>
        <dbReference type="ARBA" id="ARBA00023015"/>
    </source>
</evidence>
<feature type="non-terminal residue" evidence="6">
    <location>
        <position position="205"/>
    </location>
</feature>
<dbReference type="InterPro" id="IPR001647">
    <property type="entry name" value="HTH_TetR"/>
</dbReference>
<protein>
    <submittedName>
        <fullName evidence="6">TetR/AcrR family transcriptional regulator</fullName>
    </submittedName>
</protein>
<dbReference type="Proteomes" id="UP000586918">
    <property type="component" value="Unassembled WGS sequence"/>
</dbReference>
<proteinExistence type="predicted"/>
<accession>A0A848DN46</accession>
<feature type="DNA-binding region" description="H-T-H motif" evidence="4">
    <location>
        <begin position="40"/>
        <end position="59"/>
    </location>
</feature>
<reference evidence="6 7" key="1">
    <citation type="submission" date="2020-04" db="EMBL/GenBank/DDBJ databases">
        <authorList>
            <person name="Klaysubun C."/>
            <person name="Duangmal K."/>
            <person name="Lipun K."/>
        </authorList>
    </citation>
    <scope>NUCLEOTIDE SEQUENCE [LARGE SCALE GENOMIC DNA]</scope>
    <source>
        <strain evidence="6 7">DSM 45300</strain>
    </source>
</reference>
<dbReference type="Gene3D" id="1.10.357.10">
    <property type="entry name" value="Tetracycline Repressor, domain 2"/>
    <property type="match status" value="1"/>
</dbReference>
<keyword evidence="1" id="KW-0805">Transcription regulation</keyword>
<dbReference type="AlphaFoldDB" id="A0A848DN46"/>
<name>A0A848DN46_9PSEU</name>
<organism evidence="6 7">
    <name type="scientific">Pseudonocardia bannensis</name>
    <dbReference type="NCBI Taxonomy" id="630973"/>
    <lineage>
        <taxon>Bacteria</taxon>
        <taxon>Bacillati</taxon>
        <taxon>Actinomycetota</taxon>
        <taxon>Actinomycetes</taxon>
        <taxon>Pseudonocardiales</taxon>
        <taxon>Pseudonocardiaceae</taxon>
        <taxon>Pseudonocardia</taxon>
    </lineage>
</organism>
<feature type="domain" description="HTH tetR-type" evidence="5">
    <location>
        <begin position="17"/>
        <end position="77"/>
    </location>
</feature>
<evidence type="ECO:0000256" key="2">
    <source>
        <dbReference type="ARBA" id="ARBA00023125"/>
    </source>
</evidence>
<gene>
    <name evidence="6" type="ORF">HF519_20195</name>
</gene>
<keyword evidence="2 4" id="KW-0238">DNA-binding</keyword>
<keyword evidence="3" id="KW-0804">Transcription</keyword>
<dbReference type="InterPro" id="IPR050109">
    <property type="entry name" value="HTH-type_TetR-like_transc_reg"/>
</dbReference>
<evidence type="ECO:0000256" key="3">
    <source>
        <dbReference type="ARBA" id="ARBA00023163"/>
    </source>
</evidence>
<dbReference type="SUPFAM" id="SSF46689">
    <property type="entry name" value="Homeodomain-like"/>
    <property type="match status" value="1"/>
</dbReference>
<evidence type="ECO:0000313" key="6">
    <source>
        <dbReference type="EMBL" id="NMH93851.1"/>
    </source>
</evidence>
<dbReference type="Pfam" id="PF00440">
    <property type="entry name" value="TetR_N"/>
    <property type="match status" value="1"/>
</dbReference>
<dbReference type="InterPro" id="IPR009057">
    <property type="entry name" value="Homeodomain-like_sf"/>
</dbReference>
<dbReference type="Gene3D" id="1.10.10.60">
    <property type="entry name" value="Homeodomain-like"/>
    <property type="match status" value="1"/>
</dbReference>
<sequence>MDADATAGDHRQESVRRFKRDLIRDAAKRVFSEKGIAGASVREIAKAAGYTTGAIYTYFATKEELYAAVLRDSLAALHAEVTAASPDETTSGGRGEAALRALWSFYDTRRSDFELGFYLYGGARPVGLTPELDRELNAALDAVMDHIGAGLVADGIASPQDAHHLAVASATWVFGLLLMTKTGRLRSLHEDADALLTTYLATLRP</sequence>
<dbReference type="PRINTS" id="PR00455">
    <property type="entry name" value="HTHTETR"/>
</dbReference>
<dbReference type="EMBL" id="JAAXKZ010000084">
    <property type="protein sequence ID" value="NMH93851.1"/>
    <property type="molecule type" value="Genomic_DNA"/>
</dbReference>
<dbReference type="RefSeq" id="WP_169414542.1">
    <property type="nucleotide sequence ID" value="NZ_JAAXKZ010000084.1"/>
</dbReference>
<dbReference type="PROSITE" id="PS50977">
    <property type="entry name" value="HTH_TETR_2"/>
    <property type="match status" value="1"/>
</dbReference>
<keyword evidence="7" id="KW-1185">Reference proteome</keyword>
<evidence type="ECO:0000256" key="4">
    <source>
        <dbReference type="PROSITE-ProRule" id="PRU00335"/>
    </source>
</evidence>